<dbReference type="GO" id="GO:0005840">
    <property type="term" value="C:ribosome"/>
    <property type="evidence" value="ECO:0007669"/>
    <property type="project" value="UniProtKB-KW"/>
</dbReference>
<dbReference type="HAMAP" id="MF_01326_B">
    <property type="entry name" value="Ribosomal_uL24_B"/>
    <property type="match status" value="1"/>
</dbReference>
<dbReference type="Pfam" id="PF17136">
    <property type="entry name" value="ribosomal_L24"/>
    <property type="match status" value="1"/>
</dbReference>
<reference evidence="7" key="1">
    <citation type="submission" date="2024-06" db="EMBL/GenBank/DDBJ databases">
        <authorList>
            <person name="Al-Khalidi N."/>
            <person name="Al-Zurfi S.M."/>
            <person name="Lahuf A."/>
        </authorList>
    </citation>
    <scope>NUCLEOTIDE SEQUENCE</scope>
    <source>
        <strain evidence="7">Karbala-1</strain>
    </source>
</reference>
<organism evidence="7">
    <name type="scientific">Wolbachia endosymbiont of Ephestia elutella</name>
    <dbReference type="NCBI Taxonomy" id="3231696"/>
    <lineage>
        <taxon>Bacteria</taxon>
        <taxon>Pseudomonadati</taxon>
        <taxon>Pseudomonadota</taxon>
        <taxon>Alphaproteobacteria</taxon>
        <taxon>Rickettsiales</taxon>
        <taxon>Anaplasmataceae</taxon>
        <taxon>Wolbachieae</taxon>
        <taxon>Wolbachia</taxon>
    </lineage>
</organism>
<dbReference type="GO" id="GO:1990904">
    <property type="term" value="C:ribonucleoprotein complex"/>
    <property type="evidence" value="ECO:0007669"/>
    <property type="project" value="UniProtKB-KW"/>
</dbReference>
<evidence type="ECO:0000256" key="3">
    <source>
        <dbReference type="ARBA" id="ARBA00023274"/>
    </source>
</evidence>
<proteinExistence type="inferred from homology"/>
<evidence type="ECO:0000256" key="5">
    <source>
        <dbReference type="HAMAP-Rule" id="MF_01326"/>
    </source>
</evidence>
<dbReference type="GO" id="GO:0019843">
    <property type="term" value="F:rRNA binding"/>
    <property type="evidence" value="ECO:0007669"/>
    <property type="project" value="UniProtKB-UniRule"/>
</dbReference>
<dbReference type="InterPro" id="IPR008991">
    <property type="entry name" value="Translation_prot_SH3-like_sf"/>
</dbReference>
<dbReference type="InterPro" id="IPR003256">
    <property type="entry name" value="Ribosomal_uL24"/>
</dbReference>
<keyword evidence="2 5" id="KW-0689">Ribosomal protein</keyword>
<evidence type="ECO:0000313" key="7">
    <source>
        <dbReference type="EMBL" id="XCO73039.1"/>
    </source>
</evidence>
<keyword evidence="3 5" id="KW-0687">Ribonucleoprotein</keyword>
<dbReference type="InterPro" id="IPR057264">
    <property type="entry name" value="Ribosomal_uL24_C"/>
</dbReference>
<evidence type="ECO:0000256" key="2">
    <source>
        <dbReference type="ARBA" id="ARBA00022980"/>
    </source>
</evidence>
<gene>
    <name evidence="5 7" type="primary">rplX</name>
    <name evidence="7" type="ORF">ABS251_04040</name>
</gene>
<comment type="similarity">
    <text evidence="1 5">Belongs to the universal ribosomal protein uL24 family.</text>
</comment>
<dbReference type="PANTHER" id="PTHR12903">
    <property type="entry name" value="MITOCHONDRIAL RIBOSOMAL PROTEIN L24"/>
    <property type="match status" value="1"/>
</dbReference>
<accession>A0AAU8MKW0</accession>
<dbReference type="GO" id="GO:0006412">
    <property type="term" value="P:translation"/>
    <property type="evidence" value="ECO:0007669"/>
    <property type="project" value="UniProtKB-UniRule"/>
</dbReference>
<dbReference type="InterPro" id="IPR005825">
    <property type="entry name" value="Ribosomal_uL24_CS"/>
</dbReference>
<keyword evidence="5" id="KW-0694">RNA-binding</keyword>
<comment type="function">
    <text evidence="5">One of two assembly initiator proteins, it binds directly to the 5'-end of the 23S rRNA, where it nucleates assembly of the 50S subunit.</text>
</comment>
<dbReference type="InterPro" id="IPR014722">
    <property type="entry name" value="Rib_uL2_dom2"/>
</dbReference>
<keyword evidence="5" id="KW-0699">rRNA-binding</keyword>
<dbReference type="PROSITE" id="PS01108">
    <property type="entry name" value="RIBOSOMAL_L24"/>
    <property type="match status" value="1"/>
</dbReference>
<dbReference type="EMBL" id="CP159923">
    <property type="protein sequence ID" value="XCO73039.1"/>
    <property type="molecule type" value="Genomic_DNA"/>
</dbReference>
<dbReference type="GO" id="GO:0003735">
    <property type="term" value="F:structural constituent of ribosome"/>
    <property type="evidence" value="ECO:0007669"/>
    <property type="project" value="InterPro"/>
</dbReference>
<comment type="function">
    <text evidence="5">One of the proteins that surrounds the polypeptide exit tunnel on the outside of the subunit.</text>
</comment>
<dbReference type="NCBIfam" id="TIGR01079">
    <property type="entry name" value="rplX_bact"/>
    <property type="match status" value="1"/>
</dbReference>
<evidence type="ECO:0000259" key="6">
    <source>
        <dbReference type="Pfam" id="PF17136"/>
    </source>
</evidence>
<dbReference type="Gene3D" id="2.30.30.30">
    <property type="match status" value="1"/>
</dbReference>
<comment type="subunit">
    <text evidence="5">Part of the 50S ribosomal subunit.</text>
</comment>
<evidence type="ECO:0000256" key="4">
    <source>
        <dbReference type="ARBA" id="ARBA00035206"/>
    </source>
</evidence>
<dbReference type="AlphaFoldDB" id="A0AAU8MKW0"/>
<name>A0AAU8MKW0_9RICK</name>
<feature type="domain" description="Large ribosomal subunit protein uL24 C-terminal" evidence="6">
    <location>
        <begin position="43"/>
        <end position="105"/>
    </location>
</feature>
<dbReference type="SUPFAM" id="SSF50104">
    <property type="entry name" value="Translation proteins SH3-like domain"/>
    <property type="match status" value="1"/>
</dbReference>
<sequence>MMSAKIKSGDDIIVLTGKDKKKIGKVIKVIIRNAKKKVVVSGVNVCKRHTKPRAGSGGGIFNKELAIDVSNVAILDPKYKTPTKVGFKIIDGRKVRFAKVSGEVID</sequence>
<protein>
    <recommendedName>
        <fullName evidence="4 5">Large ribosomal subunit protein uL24</fullName>
    </recommendedName>
</protein>
<evidence type="ECO:0000256" key="1">
    <source>
        <dbReference type="ARBA" id="ARBA00010618"/>
    </source>
</evidence>